<reference evidence="2" key="1">
    <citation type="submission" date="2016-10" db="EMBL/GenBank/DDBJ databases">
        <authorList>
            <person name="Varghese N."/>
            <person name="Submissions S."/>
        </authorList>
    </citation>
    <scope>NUCLEOTIDE SEQUENCE [LARGE SCALE GENOMIC DNA]</scope>
    <source>
        <strain evidence="2">ATCC 25963</strain>
    </source>
</reference>
<dbReference type="OrthoDB" id="150993at2"/>
<dbReference type="SUPFAM" id="SSF160104">
    <property type="entry name" value="Acetoacetate decarboxylase-like"/>
    <property type="match status" value="1"/>
</dbReference>
<protein>
    <recommendedName>
        <fullName evidence="3">DUF2071 domain-containing protein</fullName>
    </recommendedName>
</protein>
<dbReference type="InterPro" id="IPR018644">
    <property type="entry name" value="DUF2071"/>
</dbReference>
<dbReference type="PANTHER" id="PTHR39186:SF1">
    <property type="entry name" value="DUF2071 DOMAIN-CONTAINING PROTEIN"/>
    <property type="match status" value="1"/>
</dbReference>
<evidence type="ECO:0008006" key="3">
    <source>
        <dbReference type="Google" id="ProtNLM"/>
    </source>
</evidence>
<dbReference type="Proteomes" id="UP000199400">
    <property type="component" value="Unassembled WGS sequence"/>
</dbReference>
<dbReference type="InterPro" id="IPR023375">
    <property type="entry name" value="ADC_dom_sf"/>
</dbReference>
<keyword evidence="2" id="KW-1185">Reference proteome</keyword>
<dbReference type="AlphaFoldDB" id="A0A1I1ZS23"/>
<dbReference type="STRING" id="54.SAMN02745121_03932"/>
<accession>A0A1I1ZS23</accession>
<dbReference type="Gene3D" id="2.40.400.10">
    <property type="entry name" value="Acetoacetate decarboxylase-like"/>
    <property type="match status" value="1"/>
</dbReference>
<dbReference type="PANTHER" id="PTHR39186">
    <property type="entry name" value="DUF2071 FAMILY PROTEIN"/>
    <property type="match status" value="1"/>
</dbReference>
<dbReference type="RefSeq" id="WP_096332996.1">
    <property type="nucleotide sequence ID" value="NZ_FOMX01000012.1"/>
</dbReference>
<evidence type="ECO:0000313" key="2">
    <source>
        <dbReference type="Proteomes" id="UP000199400"/>
    </source>
</evidence>
<proteinExistence type="predicted"/>
<sequence>MADAAFLTAEWRDLVMLNFAVDPAVLAPHVPPGTELDLFAGEAYVSLVGFMFLRTRLLGCPIPWHRNFEELNLRFYVRRRGRDDEPHVGPDGYKRGVAFLKEIVPRAAVAMVARRLYGERYEAWPMRHTRTAAAAEAAGRVGYGVRVGGRWHALSLGYRGEPAALVPGSEAEFIAEHYWGYVAGPGRPTVEYRVEHPPWRAWAGLEPQLDLDVAALYGRELAPALAAAPRSAFLAEGSPVTVYHGRRLA</sequence>
<dbReference type="Pfam" id="PF09844">
    <property type="entry name" value="DUF2071"/>
    <property type="match status" value="1"/>
</dbReference>
<gene>
    <name evidence="1" type="ORF">SAMN02745121_03932</name>
</gene>
<dbReference type="EMBL" id="FOMX01000012">
    <property type="protein sequence ID" value="SFE34481.1"/>
    <property type="molecule type" value="Genomic_DNA"/>
</dbReference>
<evidence type="ECO:0000313" key="1">
    <source>
        <dbReference type="EMBL" id="SFE34481.1"/>
    </source>
</evidence>
<name>A0A1I1ZS23_9BACT</name>
<organism evidence="1 2">
    <name type="scientific">Nannocystis exedens</name>
    <dbReference type="NCBI Taxonomy" id="54"/>
    <lineage>
        <taxon>Bacteria</taxon>
        <taxon>Pseudomonadati</taxon>
        <taxon>Myxococcota</taxon>
        <taxon>Polyangia</taxon>
        <taxon>Nannocystales</taxon>
        <taxon>Nannocystaceae</taxon>
        <taxon>Nannocystis</taxon>
    </lineage>
</organism>